<dbReference type="RefSeq" id="WP_345370372.1">
    <property type="nucleotide sequence ID" value="NZ_BAABJX010000021.1"/>
</dbReference>
<organism evidence="1 2">
    <name type="scientific">Algivirga pacifica</name>
    <dbReference type="NCBI Taxonomy" id="1162670"/>
    <lineage>
        <taxon>Bacteria</taxon>
        <taxon>Pseudomonadati</taxon>
        <taxon>Bacteroidota</taxon>
        <taxon>Cytophagia</taxon>
        <taxon>Cytophagales</taxon>
        <taxon>Flammeovirgaceae</taxon>
        <taxon>Algivirga</taxon>
    </lineage>
</organism>
<dbReference type="EMBL" id="BAABJX010000021">
    <property type="protein sequence ID" value="GAA4829689.1"/>
    <property type="molecule type" value="Genomic_DNA"/>
</dbReference>
<comment type="caution">
    <text evidence="1">The sequence shown here is derived from an EMBL/GenBank/DDBJ whole genome shotgun (WGS) entry which is preliminary data.</text>
</comment>
<sequence>MASQDRESRTIVLNISVEDYLQFITHNEFARKSIENQYKCFPELFPECFHKGFKLNGYERVSKKTGQRMRRISSNGITYRIRPSFLMPYNREVTPEVEKALFLIKFGVPFWALGAVFGKNHMYWYRLFVSLSSFSLVGTSIHKKETLPENLLSDEFHSRQQGNKVYVATTVAQECILGVEACSQVTADALEKAYGVFKKEARDLDATYSPKTVNTDGWNATQIAWKKIFPCVAIIECFLHAFLKIRDRATKALQPSFLQVAEKVWNIYRSDNKRSMGQMIRRLKEWTQENVPDSPMKENVFKLVSKRKNWLRHLDFEGIYRTSSQLDRVMRLMERHAVNSQKFHSTVEATTLNFRALALLHNFTPYSPWTRIKNGGYTSPVHKINGYTYHENWLQNLLIASSLQ</sequence>
<dbReference type="Proteomes" id="UP001500298">
    <property type="component" value="Unassembled WGS sequence"/>
</dbReference>
<gene>
    <name evidence="1" type="ORF">GCM10023331_13710</name>
</gene>
<keyword evidence="2" id="KW-1185">Reference proteome</keyword>
<evidence type="ECO:0000313" key="1">
    <source>
        <dbReference type="EMBL" id="GAA4829689.1"/>
    </source>
</evidence>
<reference evidence="2" key="1">
    <citation type="journal article" date="2019" name="Int. J. Syst. Evol. Microbiol.">
        <title>The Global Catalogue of Microorganisms (GCM) 10K type strain sequencing project: providing services to taxonomists for standard genome sequencing and annotation.</title>
        <authorList>
            <consortium name="The Broad Institute Genomics Platform"/>
            <consortium name="The Broad Institute Genome Sequencing Center for Infectious Disease"/>
            <person name="Wu L."/>
            <person name="Ma J."/>
        </authorList>
    </citation>
    <scope>NUCLEOTIDE SEQUENCE [LARGE SCALE GENOMIC DNA]</scope>
    <source>
        <strain evidence="2">JCM 18326</strain>
    </source>
</reference>
<accession>A0ABP9D4W9</accession>
<evidence type="ECO:0008006" key="3">
    <source>
        <dbReference type="Google" id="ProtNLM"/>
    </source>
</evidence>
<proteinExistence type="predicted"/>
<protein>
    <recommendedName>
        <fullName evidence="3">MULE transposase domain-containing protein</fullName>
    </recommendedName>
</protein>
<evidence type="ECO:0000313" key="2">
    <source>
        <dbReference type="Proteomes" id="UP001500298"/>
    </source>
</evidence>
<name>A0ABP9D4W9_9BACT</name>